<name>A0A6A3XAI2_9STRA</name>
<evidence type="ECO:0000313" key="20">
    <source>
        <dbReference type="Proteomes" id="UP000486351"/>
    </source>
</evidence>
<evidence type="ECO:0000313" key="17">
    <source>
        <dbReference type="Proteomes" id="UP000441208"/>
    </source>
</evidence>
<dbReference type="EMBL" id="QXGD01002636">
    <property type="protein sequence ID" value="KAE9186059.1"/>
    <property type="molecule type" value="Genomic_DNA"/>
</dbReference>
<dbReference type="Proteomes" id="UP000433483">
    <property type="component" value="Unassembled WGS sequence"/>
</dbReference>
<feature type="signal peptide" evidence="1">
    <location>
        <begin position="1"/>
        <end position="19"/>
    </location>
</feature>
<evidence type="ECO:0000313" key="21">
    <source>
        <dbReference type="Proteomes" id="UP000488956"/>
    </source>
</evidence>
<keyword evidence="13" id="KW-1185">Reference proteome</keyword>
<evidence type="ECO:0000313" key="9">
    <source>
        <dbReference type="EMBL" id="KAE9194713.1"/>
    </source>
</evidence>
<dbReference type="EMBL" id="QXGB01001220">
    <property type="protein sequence ID" value="KAE9194713.1"/>
    <property type="molecule type" value="Genomic_DNA"/>
</dbReference>
<dbReference type="EMBL" id="QXGC01002402">
    <property type="protein sequence ID" value="KAE9186599.1"/>
    <property type="molecule type" value="Genomic_DNA"/>
</dbReference>
<dbReference type="Proteomes" id="UP000488956">
    <property type="component" value="Unassembled WGS sequence"/>
</dbReference>
<evidence type="ECO:0000313" key="19">
    <source>
        <dbReference type="Proteomes" id="UP000476176"/>
    </source>
</evidence>
<reference evidence="12 13" key="1">
    <citation type="submission" date="2018-08" db="EMBL/GenBank/DDBJ databases">
        <title>Genomic investigation of the strawberry pathogen Phytophthora fragariae indicates pathogenicity is determined by transcriptional variation in three key races.</title>
        <authorList>
            <person name="Adams T.M."/>
            <person name="Armitage A.D."/>
            <person name="Sobczyk M.K."/>
            <person name="Bates H.J."/>
            <person name="Dunwell J.M."/>
            <person name="Nellist C.F."/>
            <person name="Harrison R.J."/>
        </authorList>
    </citation>
    <scope>NUCLEOTIDE SEQUENCE [LARGE SCALE GENOMIC DNA]</scope>
    <source>
        <strain evidence="11 14">A4</strain>
        <strain evidence="7 15">BC-1</strain>
        <strain evidence="8 19">BC-23</strain>
        <strain evidence="9 13">NOV-27</strain>
        <strain evidence="6 16">NOV-5</strain>
        <strain evidence="4 17">NOV-71</strain>
        <strain evidence="10 20">NOV-77</strain>
        <strain evidence="2 12">NOV-9</strain>
        <strain evidence="5 21">ONT-3</strain>
        <strain evidence="3 18">SCRP245</strain>
    </source>
</reference>
<evidence type="ECO:0000313" key="7">
    <source>
        <dbReference type="EMBL" id="KAE9186059.1"/>
    </source>
</evidence>
<dbReference type="Proteomes" id="UP000429523">
    <property type="component" value="Unassembled WGS sequence"/>
</dbReference>
<protein>
    <recommendedName>
        <fullName evidence="22">Secreted protein</fullName>
    </recommendedName>
</protein>
<evidence type="ECO:0000313" key="16">
    <source>
        <dbReference type="Proteomes" id="UP000440732"/>
    </source>
</evidence>
<dbReference type="EMBL" id="QXGE01001184">
    <property type="protein sequence ID" value="KAE9296398.1"/>
    <property type="molecule type" value="Genomic_DNA"/>
</dbReference>
<evidence type="ECO:0000313" key="6">
    <source>
        <dbReference type="EMBL" id="KAE9126889.1"/>
    </source>
</evidence>
<evidence type="ECO:0000313" key="5">
    <source>
        <dbReference type="EMBL" id="KAE9099444.1"/>
    </source>
</evidence>
<evidence type="ECO:0000313" key="3">
    <source>
        <dbReference type="EMBL" id="KAE8977856.1"/>
    </source>
</evidence>
<evidence type="ECO:0000313" key="10">
    <source>
        <dbReference type="EMBL" id="KAE9280554.1"/>
    </source>
</evidence>
<dbReference type="Proteomes" id="UP000440367">
    <property type="component" value="Unassembled WGS sequence"/>
</dbReference>
<proteinExistence type="predicted"/>
<evidence type="ECO:0000313" key="8">
    <source>
        <dbReference type="EMBL" id="KAE9186599.1"/>
    </source>
</evidence>
<evidence type="ECO:0000313" key="15">
    <source>
        <dbReference type="Proteomes" id="UP000440367"/>
    </source>
</evidence>
<dbReference type="EMBL" id="QXFY01003988">
    <property type="protein sequence ID" value="KAE9280554.1"/>
    <property type="molecule type" value="Genomic_DNA"/>
</dbReference>
<evidence type="ECO:0000313" key="14">
    <source>
        <dbReference type="Proteomes" id="UP000437068"/>
    </source>
</evidence>
<evidence type="ECO:0000313" key="13">
    <source>
        <dbReference type="Proteomes" id="UP000433483"/>
    </source>
</evidence>
<comment type="caution">
    <text evidence="9">The sequence shown here is derived from an EMBL/GenBank/DDBJ whole genome shotgun (WGS) entry which is preliminary data.</text>
</comment>
<dbReference type="EMBL" id="QXFX01000977">
    <property type="protein sequence ID" value="KAE9099444.1"/>
    <property type="molecule type" value="Genomic_DNA"/>
</dbReference>
<gene>
    <name evidence="11" type="ORF">PF001_g16883</name>
    <name evidence="7" type="ORF">PF002_g25989</name>
    <name evidence="8" type="ORF">PF004_g23038</name>
    <name evidence="9" type="ORF">PF005_g17581</name>
    <name evidence="6" type="ORF">PF006_g16628</name>
    <name evidence="4" type="ORF">PF007_g26644</name>
    <name evidence="10" type="ORF">PF008_g28106</name>
    <name evidence="2" type="ORF">PF009_g18301</name>
    <name evidence="5" type="ORF">PF010_g15193</name>
    <name evidence="3" type="ORF">PF011_g23484</name>
</gene>
<dbReference type="Proteomes" id="UP000440732">
    <property type="component" value="Unassembled WGS sequence"/>
</dbReference>
<evidence type="ECO:0000313" key="12">
    <source>
        <dbReference type="Proteomes" id="UP000429523"/>
    </source>
</evidence>
<evidence type="ECO:0000313" key="11">
    <source>
        <dbReference type="EMBL" id="KAE9296398.1"/>
    </source>
</evidence>
<dbReference type="Proteomes" id="UP000476176">
    <property type="component" value="Unassembled WGS sequence"/>
</dbReference>
<evidence type="ECO:0000313" key="4">
    <source>
        <dbReference type="EMBL" id="KAE9071216.1"/>
    </source>
</evidence>
<evidence type="ECO:0000256" key="1">
    <source>
        <dbReference type="SAM" id="SignalP"/>
    </source>
</evidence>
<feature type="chain" id="PRO_5036166604" description="Secreted protein" evidence="1">
    <location>
        <begin position="20"/>
        <end position="97"/>
    </location>
</feature>
<keyword evidence="1" id="KW-0732">Signal</keyword>
<dbReference type="EMBL" id="QXGF01001215">
    <property type="protein sequence ID" value="KAE8931641.1"/>
    <property type="molecule type" value="Genomic_DNA"/>
</dbReference>
<organism evidence="9 13">
    <name type="scientific">Phytophthora fragariae</name>
    <dbReference type="NCBI Taxonomy" id="53985"/>
    <lineage>
        <taxon>Eukaryota</taxon>
        <taxon>Sar</taxon>
        <taxon>Stramenopiles</taxon>
        <taxon>Oomycota</taxon>
        <taxon>Peronosporomycetes</taxon>
        <taxon>Peronosporales</taxon>
        <taxon>Peronosporaceae</taxon>
        <taxon>Phytophthora</taxon>
    </lineage>
</organism>
<dbReference type="EMBL" id="QXFW01002513">
    <property type="protein sequence ID" value="KAE8977856.1"/>
    <property type="molecule type" value="Genomic_DNA"/>
</dbReference>
<accession>A0A6A3XAI2</accession>
<evidence type="ECO:0000313" key="2">
    <source>
        <dbReference type="EMBL" id="KAE8931641.1"/>
    </source>
</evidence>
<dbReference type="Proteomes" id="UP000486351">
    <property type="component" value="Unassembled WGS sequence"/>
</dbReference>
<evidence type="ECO:0008006" key="22">
    <source>
        <dbReference type="Google" id="ProtNLM"/>
    </source>
</evidence>
<sequence length="97" mass="11068">MNIIKVLTILTSRAGLLWCASGRERQLLRRLRGFFGMTMQRCLMEQNSKYMYHMLLIAEIRLTSKNSCIIRIDGQPNGSVTAPRSLLLSTTLHNLNS</sequence>
<dbReference type="AlphaFoldDB" id="A0A6A3XAI2"/>
<dbReference type="Proteomes" id="UP000437068">
    <property type="component" value="Unassembled WGS sequence"/>
</dbReference>
<evidence type="ECO:0000313" key="18">
    <source>
        <dbReference type="Proteomes" id="UP000460718"/>
    </source>
</evidence>
<dbReference type="Proteomes" id="UP000441208">
    <property type="component" value="Unassembled WGS sequence"/>
</dbReference>
<dbReference type="EMBL" id="QXGA01001169">
    <property type="protein sequence ID" value="KAE9126889.1"/>
    <property type="molecule type" value="Genomic_DNA"/>
</dbReference>
<dbReference type="EMBL" id="QXFZ01003114">
    <property type="protein sequence ID" value="KAE9071216.1"/>
    <property type="molecule type" value="Genomic_DNA"/>
</dbReference>
<dbReference type="Proteomes" id="UP000460718">
    <property type="component" value="Unassembled WGS sequence"/>
</dbReference>